<organism evidence="1 2">
    <name type="scientific">Echinostoma caproni</name>
    <dbReference type="NCBI Taxonomy" id="27848"/>
    <lineage>
        <taxon>Eukaryota</taxon>
        <taxon>Metazoa</taxon>
        <taxon>Spiralia</taxon>
        <taxon>Lophotrochozoa</taxon>
        <taxon>Platyhelminthes</taxon>
        <taxon>Trematoda</taxon>
        <taxon>Digenea</taxon>
        <taxon>Plagiorchiida</taxon>
        <taxon>Echinostomata</taxon>
        <taxon>Echinostomatoidea</taxon>
        <taxon>Echinostomatidae</taxon>
        <taxon>Echinostoma</taxon>
    </lineage>
</organism>
<name>A0A3P8L070_9TREM</name>
<dbReference type="Proteomes" id="UP000272942">
    <property type="component" value="Unassembled WGS sequence"/>
</dbReference>
<sequence>MKRRTITLKQKKMPEEDARDVTYEIIYGLIMLSDEDTSDEDAESFSVPRHSSHIVAQVLAFVLFEPAFPDNLYVDAGK</sequence>
<proteinExistence type="predicted"/>
<dbReference type="AlphaFoldDB" id="A0A3P8L070"/>
<reference evidence="1 2" key="1">
    <citation type="submission" date="2018-11" db="EMBL/GenBank/DDBJ databases">
        <authorList>
            <consortium name="Pathogen Informatics"/>
        </authorList>
    </citation>
    <scope>NUCLEOTIDE SEQUENCE [LARGE SCALE GENOMIC DNA]</scope>
    <source>
        <strain evidence="1 2">Egypt</strain>
    </source>
</reference>
<accession>A0A3P8L070</accession>
<evidence type="ECO:0000313" key="1">
    <source>
        <dbReference type="EMBL" id="VDP87429.1"/>
    </source>
</evidence>
<keyword evidence="2" id="KW-1185">Reference proteome</keyword>
<dbReference type="OrthoDB" id="6234844at2759"/>
<gene>
    <name evidence="1" type="ORF">ECPE_LOCUS10668</name>
</gene>
<protein>
    <submittedName>
        <fullName evidence="1">Uncharacterized protein</fullName>
    </submittedName>
</protein>
<evidence type="ECO:0000313" key="2">
    <source>
        <dbReference type="Proteomes" id="UP000272942"/>
    </source>
</evidence>
<dbReference type="EMBL" id="UZAN01049465">
    <property type="protein sequence ID" value="VDP87429.1"/>
    <property type="molecule type" value="Genomic_DNA"/>
</dbReference>